<evidence type="ECO:0000259" key="5">
    <source>
        <dbReference type="Pfam" id="PF13649"/>
    </source>
</evidence>
<evidence type="ECO:0000256" key="1">
    <source>
        <dbReference type="ARBA" id="ARBA00022603"/>
    </source>
</evidence>
<gene>
    <name evidence="6" type="ORF">E2N92_12540</name>
</gene>
<evidence type="ECO:0000313" key="6">
    <source>
        <dbReference type="EMBL" id="QYZ80200.1"/>
    </source>
</evidence>
<dbReference type="Proteomes" id="UP000826709">
    <property type="component" value="Chromosome"/>
</dbReference>
<dbReference type="AlphaFoldDB" id="A0A8G1A425"/>
<keyword evidence="4" id="KW-0443">Lipid metabolism</keyword>
<dbReference type="RefSeq" id="WP_220681511.1">
    <property type="nucleotide sequence ID" value="NZ_CP037968.1"/>
</dbReference>
<dbReference type="GO" id="GO:0008168">
    <property type="term" value="F:methyltransferase activity"/>
    <property type="evidence" value="ECO:0007669"/>
    <property type="project" value="UniProtKB-KW"/>
</dbReference>
<reference evidence="6" key="2">
    <citation type="submission" date="2019-03" db="EMBL/GenBank/DDBJ databases">
        <authorList>
            <person name="Chen S.-C."/>
            <person name="Wu S.-Y."/>
            <person name="Lai M.-C."/>
        </authorList>
    </citation>
    <scope>NUCLEOTIDE SEQUENCE</scope>
    <source>
        <strain evidence="6">ML15</strain>
    </source>
</reference>
<evidence type="ECO:0000256" key="3">
    <source>
        <dbReference type="ARBA" id="ARBA00022691"/>
    </source>
</evidence>
<keyword evidence="3" id="KW-0949">S-adenosyl-L-methionine</keyword>
<dbReference type="KEGG" id="mfk:E2N92_12540"/>
<feature type="domain" description="Methyltransferase" evidence="5">
    <location>
        <begin position="40"/>
        <end position="134"/>
    </location>
</feature>
<dbReference type="InterPro" id="IPR029063">
    <property type="entry name" value="SAM-dependent_MTases_sf"/>
</dbReference>
<dbReference type="EMBL" id="CP037968">
    <property type="protein sequence ID" value="QYZ80200.1"/>
    <property type="molecule type" value="Genomic_DNA"/>
</dbReference>
<dbReference type="PANTHER" id="PTHR43667">
    <property type="entry name" value="CYCLOPROPANE-FATTY-ACYL-PHOSPHOLIPID SYNTHASE"/>
    <property type="match status" value="1"/>
</dbReference>
<evidence type="ECO:0000256" key="4">
    <source>
        <dbReference type="ARBA" id="ARBA00023098"/>
    </source>
</evidence>
<dbReference type="GO" id="GO:0006629">
    <property type="term" value="P:lipid metabolic process"/>
    <property type="evidence" value="ECO:0007669"/>
    <property type="project" value="UniProtKB-KW"/>
</dbReference>
<evidence type="ECO:0000256" key="2">
    <source>
        <dbReference type="ARBA" id="ARBA00022679"/>
    </source>
</evidence>
<dbReference type="InterPro" id="IPR050723">
    <property type="entry name" value="CFA/CMAS"/>
</dbReference>
<dbReference type="OrthoDB" id="106458at2157"/>
<sequence length="245" mass="26937">MDYYDLISISTRDMAIMNPTTPEKLRRAGAMAGLAAGEEVIEFGCGYGTVLTTLADAFGIRGRGIDLREYACRRAVEQIAAEGYADRLTVTCADVLDATPDRAYDLAACIGSTHIWGGLAPALEAMAAWLKPEGRLIVGERCWQHAAVPPDFARAWPDVLTEYEIFGCARDAGYEVRGVLHATADDWDAYESGNWGGLLGWLEEHPDADDEEAAEVREYLHRIQDEFAGYGREYMGFGLYVLVPV</sequence>
<accession>A0A8G1A425</accession>
<protein>
    <submittedName>
        <fullName evidence="6">Class I SAM-dependent methyltransferase</fullName>
    </submittedName>
</protein>
<organism evidence="6 7">
    <name type="scientific">Methanofollis formosanus</name>
    <dbReference type="NCBI Taxonomy" id="299308"/>
    <lineage>
        <taxon>Archaea</taxon>
        <taxon>Methanobacteriati</taxon>
        <taxon>Methanobacteriota</taxon>
        <taxon>Stenosarchaea group</taxon>
        <taxon>Methanomicrobia</taxon>
        <taxon>Methanomicrobiales</taxon>
        <taxon>Methanomicrobiaceae</taxon>
        <taxon>Methanofollis</taxon>
    </lineage>
</organism>
<dbReference type="PANTHER" id="PTHR43667:SF1">
    <property type="entry name" value="CYCLOPROPANE-FATTY-ACYL-PHOSPHOLIPID SYNTHASE"/>
    <property type="match status" value="1"/>
</dbReference>
<keyword evidence="1 6" id="KW-0489">Methyltransferase</keyword>
<dbReference type="SUPFAM" id="SSF53335">
    <property type="entry name" value="S-adenosyl-L-methionine-dependent methyltransferases"/>
    <property type="match status" value="1"/>
</dbReference>
<keyword evidence="7" id="KW-1185">Reference proteome</keyword>
<name>A0A8G1A425_9EURY</name>
<dbReference type="InterPro" id="IPR041698">
    <property type="entry name" value="Methyltransf_25"/>
</dbReference>
<dbReference type="Pfam" id="PF13649">
    <property type="entry name" value="Methyltransf_25"/>
    <property type="match status" value="1"/>
</dbReference>
<proteinExistence type="predicted"/>
<dbReference type="Gene3D" id="3.40.50.150">
    <property type="entry name" value="Vaccinia Virus protein VP39"/>
    <property type="match status" value="1"/>
</dbReference>
<dbReference type="CDD" id="cd02440">
    <property type="entry name" value="AdoMet_MTases"/>
    <property type="match status" value="1"/>
</dbReference>
<evidence type="ECO:0000313" key="7">
    <source>
        <dbReference type="Proteomes" id="UP000826709"/>
    </source>
</evidence>
<dbReference type="GO" id="GO:0032259">
    <property type="term" value="P:methylation"/>
    <property type="evidence" value="ECO:0007669"/>
    <property type="project" value="UniProtKB-KW"/>
</dbReference>
<reference evidence="6" key="1">
    <citation type="journal article" date="2005" name="Int. J. Syst. Evol. Microbiol.">
        <title>Methanofollis formosanus sp. nov., isolated from a fish pond.</title>
        <authorList>
            <person name="Wu S.Y."/>
            <person name="Chen S.C."/>
            <person name="Lai M.C."/>
        </authorList>
    </citation>
    <scope>NUCLEOTIDE SEQUENCE</scope>
    <source>
        <strain evidence="6">ML15</strain>
    </source>
</reference>
<keyword evidence="2" id="KW-0808">Transferase</keyword>